<feature type="binding site" evidence="2">
    <location>
        <begin position="66"/>
        <end position="68"/>
    </location>
    <ligand>
        <name>substrate</name>
    </ligand>
</feature>
<feature type="active site" evidence="2">
    <location>
        <position position="21"/>
    </location>
</feature>
<feature type="binding site" evidence="2">
    <location>
        <position position="38"/>
    </location>
    <ligand>
        <name>substrate</name>
    </ligand>
</feature>
<dbReference type="EMBL" id="RCCT01000001">
    <property type="protein sequence ID" value="RLK10533.1"/>
    <property type="molecule type" value="Genomic_DNA"/>
</dbReference>
<comment type="caution">
    <text evidence="3">The sequence shown here is derived from an EMBL/GenBank/DDBJ whole genome shotgun (WGS) entry which is preliminary data.</text>
</comment>
<dbReference type="OrthoDB" id="4191603at2"/>
<dbReference type="GO" id="GO:0000287">
    <property type="term" value="F:magnesium ion binding"/>
    <property type="evidence" value="ECO:0007669"/>
    <property type="project" value="UniProtKB-UniRule"/>
</dbReference>
<dbReference type="EC" id="2.5.1.-" evidence="2"/>
<dbReference type="FunFam" id="3.40.1180.10:FF:000001">
    <property type="entry name" value="(2E,6E)-farnesyl-diphosphate-specific ditrans,polycis-undecaprenyl-diphosphate synthase"/>
    <property type="match status" value="1"/>
</dbReference>
<dbReference type="SUPFAM" id="SSF64005">
    <property type="entry name" value="Undecaprenyl diphosphate synthase"/>
    <property type="match status" value="1"/>
</dbReference>
<protein>
    <recommendedName>
        <fullName evidence="2">Isoprenyl transferase</fullName>
        <ecNumber evidence="2">2.5.1.-</ecNumber>
    </recommendedName>
</protein>
<keyword evidence="1 2" id="KW-0808">Transferase</keyword>
<dbReference type="PANTHER" id="PTHR10291">
    <property type="entry name" value="DEHYDRODOLICHYL DIPHOSPHATE SYNTHASE FAMILY MEMBER"/>
    <property type="match status" value="1"/>
</dbReference>
<dbReference type="GO" id="GO:0016094">
    <property type="term" value="P:polyprenol biosynthetic process"/>
    <property type="evidence" value="ECO:0007669"/>
    <property type="project" value="TreeGrafter"/>
</dbReference>
<dbReference type="CDD" id="cd00475">
    <property type="entry name" value="Cis_IPPS"/>
    <property type="match status" value="1"/>
</dbReference>
<dbReference type="STRING" id="981384.GCA_000192475_03179"/>
<keyword evidence="2" id="KW-0479">Metal-binding</keyword>
<dbReference type="HAMAP" id="MF_01139">
    <property type="entry name" value="ISPT"/>
    <property type="match status" value="1"/>
</dbReference>
<feature type="binding site" evidence="2">
    <location>
        <position position="208"/>
    </location>
    <ligand>
        <name>Mg(2+)</name>
        <dbReference type="ChEBI" id="CHEBI:18420"/>
    </ligand>
</feature>
<dbReference type="Gene3D" id="3.40.1180.10">
    <property type="entry name" value="Decaprenyl diphosphate synthase-like"/>
    <property type="match status" value="1"/>
</dbReference>
<dbReference type="NCBIfam" id="TIGR00055">
    <property type="entry name" value="uppS"/>
    <property type="match status" value="1"/>
</dbReference>
<comment type="cofactor">
    <cofactor evidence="2">
        <name>Mg(2+)</name>
        <dbReference type="ChEBI" id="CHEBI:18420"/>
    </cofactor>
    <text evidence="2">Binds 2 magnesium ions per subunit.</text>
</comment>
<dbReference type="AlphaFoldDB" id="A0A497ZVL8"/>
<organism evidence="3 4">
    <name type="scientific">Ruegeria conchae</name>
    <dbReference type="NCBI Taxonomy" id="981384"/>
    <lineage>
        <taxon>Bacteria</taxon>
        <taxon>Pseudomonadati</taxon>
        <taxon>Pseudomonadota</taxon>
        <taxon>Alphaproteobacteria</taxon>
        <taxon>Rhodobacterales</taxon>
        <taxon>Roseobacteraceae</taxon>
        <taxon>Ruegeria</taxon>
    </lineage>
</organism>
<evidence type="ECO:0000313" key="4">
    <source>
        <dbReference type="Proteomes" id="UP000271700"/>
    </source>
</evidence>
<dbReference type="InterPro" id="IPR001441">
    <property type="entry name" value="UPP_synth-like"/>
</dbReference>
<comment type="similarity">
    <text evidence="2">Belongs to the UPP synthase family.</text>
</comment>
<dbReference type="GO" id="GO:0045547">
    <property type="term" value="F:ditrans,polycis-polyprenyl diphosphate synthase [(2E,6E)-farnesyl diphosphate specific] activity"/>
    <property type="evidence" value="ECO:0007669"/>
    <property type="project" value="TreeGrafter"/>
</dbReference>
<accession>A0A497ZVL8</accession>
<name>A0A497ZVL8_9RHOB</name>
<proteinExistence type="inferred from homology"/>
<feature type="binding site" evidence="2">
    <location>
        <position position="21"/>
    </location>
    <ligand>
        <name>Mg(2+)</name>
        <dbReference type="ChEBI" id="CHEBI:18420"/>
    </ligand>
</feature>
<dbReference type="Proteomes" id="UP000271700">
    <property type="component" value="Unassembled WGS sequence"/>
</dbReference>
<feature type="active site" description="Proton acceptor" evidence="2">
    <location>
        <position position="69"/>
    </location>
</feature>
<sequence length="243" mass="27785">MPKDPDNALQAGPRHVAIIMDGNGRWAQARGRPRLFGHHAGARRVREVVEACPRLGIKYLTIFAFSTENWKRTQVEVAGLMSLFRRYIVKETNTLKNNGIRVRFIGDRVRLDAKLTELMDTLERETQDNDLVHLTVALNYGGRDEVARATKRLARDVAEGVLRPEDVDEETLPKYLDTRVLPDPDLVIRTSGEARISNFLLWQSAYSEYEFIDTLWPDFTAAELERLCLNYGSRERRFGAVPA</sequence>
<feature type="binding site" evidence="2">
    <location>
        <begin position="195"/>
        <end position="197"/>
    </location>
    <ligand>
        <name>substrate</name>
    </ligand>
</feature>
<dbReference type="PANTHER" id="PTHR10291:SF0">
    <property type="entry name" value="DEHYDRODOLICHYL DIPHOSPHATE SYNTHASE 2"/>
    <property type="match status" value="1"/>
</dbReference>
<dbReference type="RefSeq" id="WP_010439966.1">
    <property type="nucleotide sequence ID" value="NZ_AEYW01000006.1"/>
</dbReference>
<feature type="binding site" evidence="2">
    <location>
        <position position="70"/>
    </location>
    <ligand>
        <name>substrate</name>
    </ligand>
</feature>
<dbReference type="Pfam" id="PF01255">
    <property type="entry name" value="Prenyltransf"/>
    <property type="match status" value="1"/>
</dbReference>
<comment type="function">
    <text evidence="2">Catalyzes the condensation of isopentenyl diphosphate (IPP) with allylic pyrophosphates generating different type of terpenoids.</text>
</comment>
<comment type="subunit">
    <text evidence="2">Homodimer.</text>
</comment>
<keyword evidence="4" id="KW-1185">Reference proteome</keyword>
<gene>
    <name evidence="3" type="ORF">CLV75_0507</name>
</gene>
<reference evidence="3 4" key="1">
    <citation type="submission" date="2018-10" db="EMBL/GenBank/DDBJ databases">
        <title>Genomic Encyclopedia of Archaeal and Bacterial Type Strains, Phase II (KMG-II): from individual species to whole genera.</title>
        <authorList>
            <person name="Goeker M."/>
        </authorList>
    </citation>
    <scope>NUCLEOTIDE SEQUENCE [LARGE SCALE GENOMIC DNA]</scope>
    <source>
        <strain evidence="3 4">DSM 29317</strain>
    </source>
</reference>
<dbReference type="InterPro" id="IPR036424">
    <property type="entry name" value="UPP_synth-like_sf"/>
</dbReference>
<dbReference type="InterPro" id="IPR018520">
    <property type="entry name" value="UPP_synth-like_CS"/>
</dbReference>
<keyword evidence="2" id="KW-0460">Magnesium</keyword>
<feature type="binding site" evidence="2">
    <location>
        <begin position="22"/>
        <end position="25"/>
    </location>
    <ligand>
        <name>substrate</name>
    </ligand>
</feature>
<evidence type="ECO:0000256" key="2">
    <source>
        <dbReference type="HAMAP-Rule" id="MF_01139"/>
    </source>
</evidence>
<evidence type="ECO:0000313" key="3">
    <source>
        <dbReference type="EMBL" id="RLK10533.1"/>
    </source>
</evidence>
<feature type="binding site" evidence="2">
    <location>
        <position position="34"/>
    </location>
    <ligand>
        <name>substrate</name>
    </ligand>
</feature>
<evidence type="ECO:0000256" key="1">
    <source>
        <dbReference type="ARBA" id="ARBA00022679"/>
    </source>
</evidence>
<dbReference type="NCBIfam" id="NF011405">
    <property type="entry name" value="PRK14830.1"/>
    <property type="match status" value="1"/>
</dbReference>
<feature type="binding site" evidence="2">
    <location>
        <position position="26"/>
    </location>
    <ligand>
        <name>substrate</name>
    </ligand>
</feature>
<dbReference type="PROSITE" id="PS01066">
    <property type="entry name" value="UPP_SYNTHASE"/>
    <property type="match status" value="1"/>
</dbReference>
<feature type="binding site" evidence="2">
    <location>
        <position position="72"/>
    </location>
    <ligand>
        <name>substrate</name>
    </ligand>
</feature>
<feature type="binding site" evidence="2">
    <location>
        <position position="189"/>
    </location>
    <ligand>
        <name>substrate</name>
    </ligand>
</feature>